<proteinExistence type="predicted"/>
<name>A0AA36FCA7_OCTVU</name>
<evidence type="ECO:0000313" key="2">
    <source>
        <dbReference type="Proteomes" id="UP001162480"/>
    </source>
</evidence>
<dbReference type="EMBL" id="OX597823">
    <property type="protein sequence ID" value="CAI9729563.1"/>
    <property type="molecule type" value="Genomic_DNA"/>
</dbReference>
<dbReference type="Proteomes" id="UP001162480">
    <property type="component" value="Chromosome 10"/>
</dbReference>
<evidence type="ECO:0000313" key="1">
    <source>
        <dbReference type="EMBL" id="CAI9729563.1"/>
    </source>
</evidence>
<gene>
    <name evidence="1" type="ORF">OCTVUL_1B007836</name>
</gene>
<sequence>MTERLFTQYNSSTIGMNGKFEWADNDDDDFEEDVGVDRYDDGNDVVYHGGCDGTHVVFVFPKEAEIINLDSAVEYV</sequence>
<accession>A0AA36FCA7</accession>
<dbReference type="AlphaFoldDB" id="A0AA36FCA7"/>
<organism evidence="1 2">
    <name type="scientific">Octopus vulgaris</name>
    <name type="common">Common octopus</name>
    <dbReference type="NCBI Taxonomy" id="6645"/>
    <lineage>
        <taxon>Eukaryota</taxon>
        <taxon>Metazoa</taxon>
        <taxon>Spiralia</taxon>
        <taxon>Lophotrochozoa</taxon>
        <taxon>Mollusca</taxon>
        <taxon>Cephalopoda</taxon>
        <taxon>Coleoidea</taxon>
        <taxon>Octopodiformes</taxon>
        <taxon>Octopoda</taxon>
        <taxon>Incirrata</taxon>
        <taxon>Octopodidae</taxon>
        <taxon>Octopus</taxon>
    </lineage>
</organism>
<reference evidence="1" key="1">
    <citation type="submission" date="2023-08" db="EMBL/GenBank/DDBJ databases">
        <authorList>
            <person name="Alioto T."/>
            <person name="Alioto T."/>
            <person name="Gomez Garrido J."/>
        </authorList>
    </citation>
    <scope>NUCLEOTIDE SEQUENCE</scope>
</reference>
<protein>
    <submittedName>
        <fullName evidence="1">Uncharacterized protein</fullName>
    </submittedName>
</protein>
<keyword evidence="2" id="KW-1185">Reference proteome</keyword>